<dbReference type="AlphaFoldDB" id="A0A3E2GZU1"/>
<evidence type="ECO:0008006" key="9">
    <source>
        <dbReference type="Google" id="ProtNLM"/>
    </source>
</evidence>
<evidence type="ECO:0000313" key="8">
    <source>
        <dbReference type="Proteomes" id="UP000258309"/>
    </source>
</evidence>
<keyword evidence="4" id="KW-0804">Transcription</keyword>
<feature type="coiled-coil region" evidence="6">
    <location>
        <begin position="36"/>
        <end position="97"/>
    </location>
</feature>
<keyword evidence="6" id="KW-0175">Coiled coil</keyword>
<evidence type="ECO:0000256" key="6">
    <source>
        <dbReference type="SAM" id="Coils"/>
    </source>
</evidence>
<evidence type="ECO:0000256" key="4">
    <source>
        <dbReference type="ARBA" id="ARBA00023163"/>
    </source>
</evidence>
<dbReference type="Pfam" id="PF06179">
    <property type="entry name" value="Med22"/>
    <property type="match status" value="1"/>
</dbReference>
<dbReference type="STRING" id="5539.A0A3E2GZU1"/>
<gene>
    <name evidence="7" type="ORF">B7463_g9669</name>
</gene>
<keyword evidence="3" id="KW-0805">Transcription regulation</keyword>
<reference evidence="7 8" key="1">
    <citation type="submission" date="2018-05" db="EMBL/GenBank/DDBJ databases">
        <title>Draft genome sequence of Scytalidium lignicola DSM 105466, a ubiquitous saprotrophic fungus.</title>
        <authorList>
            <person name="Buettner E."/>
            <person name="Gebauer A.M."/>
            <person name="Hofrichter M."/>
            <person name="Liers C."/>
            <person name="Kellner H."/>
        </authorList>
    </citation>
    <scope>NUCLEOTIDE SEQUENCE [LARGE SCALE GENOMIC DNA]</scope>
    <source>
        <strain evidence="7 8">DSM 105466</strain>
    </source>
</reference>
<evidence type="ECO:0000256" key="1">
    <source>
        <dbReference type="ARBA" id="ARBA00004123"/>
    </source>
</evidence>
<dbReference type="PANTHER" id="PTHR12434:SF6">
    <property type="entry name" value="MEDIATOR OF RNA POLYMERASE II TRANSCRIPTION SUBUNIT 22"/>
    <property type="match status" value="1"/>
</dbReference>
<evidence type="ECO:0000313" key="7">
    <source>
        <dbReference type="EMBL" id="RFU26674.1"/>
    </source>
</evidence>
<keyword evidence="8" id="KW-1185">Reference proteome</keyword>
<name>A0A3E2GZU1_SCYLI</name>
<evidence type="ECO:0000256" key="5">
    <source>
        <dbReference type="ARBA" id="ARBA00023242"/>
    </source>
</evidence>
<dbReference type="Proteomes" id="UP000258309">
    <property type="component" value="Unassembled WGS sequence"/>
</dbReference>
<sequence length="143" mass="15380">MTPSSAPPKVPSSVSCNAAPGTPVKLVCNSGANHLLDREERAIAELLTRFKNLISLVAEPAQDGATLEVAAAQSFQMEVETNALVQASEDLLRLTRELKEMWLFGPLREIGEGEGEGSMDEDSKKVGEMINELLKRGDESRGG</sequence>
<dbReference type="GO" id="GO:0006357">
    <property type="term" value="P:regulation of transcription by RNA polymerase II"/>
    <property type="evidence" value="ECO:0007669"/>
    <property type="project" value="InterPro"/>
</dbReference>
<evidence type="ECO:0000256" key="3">
    <source>
        <dbReference type="ARBA" id="ARBA00023015"/>
    </source>
</evidence>
<comment type="caution">
    <text evidence="7">The sequence shown here is derived from an EMBL/GenBank/DDBJ whole genome shotgun (WGS) entry which is preliminary data.</text>
</comment>
<dbReference type="GO" id="GO:0016592">
    <property type="term" value="C:mediator complex"/>
    <property type="evidence" value="ECO:0007669"/>
    <property type="project" value="InterPro"/>
</dbReference>
<comment type="similarity">
    <text evidence="2">Belongs to the Mediator complex subunit 22 family.</text>
</comment>
<protein>
    <recommendedName>
        <fullName evidence="9">Mediator of RNA polymerase II transcription subunit 22</fullName>
    </recommendedName>
</protein>
<dbReference type="GO" id="GO:0003712">
    <property type="term" value="F:transcription coregulator activity"/>
    <property type="evidence" value="ECO:0007669"/>
    <property type="project" value="InterPro"/>
</dbReference>
<dbReference type="InterPro" id="IPR009332">
    <property type="entry name" value="Med22"/>
</dbReference>
<comment type="subcellular location">
    <subcellularLocation>
        <location evidence="1">Nucleus</location>
    </subcellularLocation>
</comment>
<dbReference type="OMA" id="AYQMEVE"/>
<dbReference type="EMBL" id="NCSJ02000248">
    <property type="protein sequence ID" value="RFU26674.1"/>
    <property type="molecule type" value="Genomic_DNA"/>
</dbReference>
<keyword evidence="5" id="KW-0539">Nucleus</keyword>
<feature type="non-terminal residue" evidence="7">
    <location>
        <position position="1"/>
    </location>
</feature>
<dbReference type="PANTHER" id="PTHR12434">
    <property type="entry name" value="MEDIATOR OF RNA POLYMERASE II TRANSCRIPTION SUBUNIT 22"/>
    <property type="match status" value="1"/>
</dbReference>
<feature type="non-terminal residue" evidence="7">
    <location>
        <position position="143"/>
    </location>
</feature>
<dbReference type="OrthoDB" id="203279at2759"/>
<evidence type="ECO:0000256" key="2">
    <source>
        <dbReference type="ARBA" id="ARBA00005942"/>
    </source>
</evidence>
<proteinExistence type="inferred from homology"/>
<organism evidence="7 8">
    <name type="scientific">Scytalidium lignicola</name>
    <name type="common">Hyphomycete</name>
    <dbReference type="NCBI Taxonomy" id="5539"/>
    <lineage>
        <taxon>Eukaryota</taxon>
        <taxon>Fungi</taxon>
        <taxon>Dikarya</taxon>
        <taxon>Ascomycota</taxon>
        <taxon>Pezizomycotina</taxon>
        <taxon>Leotiomycetes</taxon>
        <taxon>Leotiomycetes incertae sedis</taxon>
        <taxon>Scytalidium</taxon>
    </lineage>
</organism>
<dbReference type="Gene3D" id="6.10.280.160">
    <property type="entry name" value="Mediator of RNA polymerase II transcription subunit 22"/>
    <property type="match status" value="1"/>
</dbReference>
<accession>A0A3E2GZU1</accession>